<keyword evidence="2 5" id="KW-0489">Methyltransferase</keyword>
<dbReference type="InterPro" id="IPR043151">
    <property type="entry name" value="BAH_sf"/>
</dbReference>
<dbReference type="PROSITE" id="PS51679">
    <property type="entry name" value="SAM_MT_C5"/>
    <property type="match status" value="1"/>
</dbReference>
<evidence type="ECO:0000313" key="7">
    <source>
        <dbReference type="EMBL" id="KAG2429217.1"/>
    </source>
</evidence>
<feature type="region of interest" description="Disordered" evidence="6">
    <location>
        <begin position="22"/>
        <end position="90"/>
    </location>
</feature>
<dbReference type="AlphaFoldDB" id="A0A835SL71"/>
<evidence type="ECO:0000256" key="6">
    <source>
        <dbReference type="SAM" id="MobiDB-lite"/>
    </source>
</evidence>
<feature type="compositionally biased region" description="Low complexity" evidence="6">
    <location>
        <begin position="56"/>
        <end position="90"/>
    </location>
</feature>
<keyword evidence="3 5" id="KW-0808">Transferase</keyword>
<feature type="compositionally biased region" description="Gly residues" evidence="6">
    <location>
        <begin position="178"/>
        <end position="190"/>
    </location>
</feature>
<evidence type="ECO:0000256" key="2">
    <source>
        <dbReference type="ARBA" id="ARBA00022603"/>
    </source>
</evidence>
<gene>
    <name evidence="7" type="ORF">HXX76_010987</name>
</gene>
<organism evidence="7 8">
    <name type="scientific">Chlamydomonas incerta</name>
    <dbReference type="NCBI Taxonomy" id="51695"/>
    <lineage>
        <taxon>Eukaryota</taxon>
        <taxon>Viridiplantae</taxon>
        <taxon>Chlorophyta</taxon>
        <taxon>core chlorophytes</taxon>
        <taxon>Chlorophyceae</taxon>
        <taxon>CS clade</taxon>
        <taxon>Chlamydomonadales</taxon>
        <taxon>Chlamydomonadaceae</taxon>
        <taxon>Chlamydomonas</taxon>
    </lineage>
</organism>
<dbReference type="InterPro" id="IPR001525">
    <property type="entry name" value="C5_MeTfrase"/>
</dbReference>
<keyword evidence="8" id="KW-1185">Reference proteome</keyword>
<evidence type="ECO:0000256" key="5">
    <source>
        <dbReference type="PROSITE-ProRule" id="PRU01016"/>
    </source>
</evidence>
<dbReference type="GO" id="GO:0003677">
    <property type="term" value="F:DNA binding"/>
    <property type="evidence" value="ECO:0007669"/>
    <property type="project" value="TreeGrafter"/>
</dbReference>
<reference evidence="7" key="1">
    <citation type="journal article" date="2020" name="bioRxiv">
        <title>Comparative genomics of Chlamydomonas.</title>
        <authorList>
            <person name="Craig R.J."/>
            <person name="Hasan A.R."/>
            <person name="Ness R.W."/>
            <person name="Keightley P.D."/>
        </authorList>
    </citation>
    <scope>NUCLEOTIDE SEQUENCE</scope>
    <source>
        <strain evidence="7">SAG 7.73</strain>
    </source>
</reference>
<feature type="region of interest" description="Disordered" evidence="6">
    <location>
        <begin position="288"/>
        <end position="323"/>
    </location>
</feature>
<feature type="compositionally biased region" description="Acidic residues" evidence="6">
    <location>
        <begin position="1212"/>
        <end position="1228"/>
    </location>
</feature>
<dbReference type="GO" id="GO:0003886">
    <property type="term" value="F:DNA (cytosine-5-)-methyltransferase activity"/>
    <property type="evidence" value="ECO:0007669"/>
    <property type="project" value="UniProtKB-EC"/>
</dbReference>
<dbReference type="InterPro" id="IPR031303">
    <property type="entry name" value="C5_meth_CS"/>
</dbReference>
<dbReference type="PANTHER" id="PTHR10629:SF52">
    <property type="entry name" value="DNA (CYTOSINE-5)-METHYLTRANSFERASE 1"/>
    <property type="match status" value="1"/>
</dbReference>
<dbReference type="Pfam" id="PF00145">
    <property type="entry name" value="DNA_methylase"/>
    <property type="match status" value="3"/>
</dbReference>
<dbReference type="GO" id="GO:0032259">
    <property type="term" value="P:methylation"/>
    <property type="evidence" value="ECO:0007669"/>
    <property type="project" value="UniProtKB-KW"/>
</dbReference>
<dbReference type="InterPro" id="IPR050390">
    <property type="entry name" value="C5-Methyltransferase"/>
</dbReference>
<dbReference type="EC" id="2.1.1.37" evidence="1"/>
<dbReference type="EMBL" id="JAEHOC010000031">
    <property type="protein sequence ID" value="KAG2429217.1"/>
    <property type="molecule type" value="Genomic_DNA"/>
</dbReference>
<feature type="region of interest" description="Disordered" evidence="6">
    <location>
        <begin position="913"/>
        <end position="938"/>
    </location>
</feature>
<feature type="compositionally biased region" description="Low complexity" evidence="6">
    <location>
        <begin position="26"/>
        <end position="40"/>
    </location>
</feature>
<accession>A0A835SL71</accession>
<dbReference type="Proteomes" id="UP000650467">
    <property type="component" value="Unassembled WGS sequence"/>
</dbReference>
<dbReference type="PANTHER" id="PTHR10629">
    <property type="entry name" value="CYTOSINE-SPECIFIC METHYLTRANSFERASE"/>
    <property type="match status" value="1"/>
</dbReference>
<evidence type="ECO:0000256" key="3">
    <source>
        <dbReference type="ARBA" id="ARBA00022679"/>
    </source>
</evidence>
<dbReference type="Gene3D" id="3.40.50.150">
    <property type="entry name" value="Vaccinia Virus protein VP39"/>
    <property type="match status" value="1"/>
</dbReference>
<dbReference type="OrthoDB" id="544847at2759"/>
<dbReference type="Gene3D" id="3.90.120.10">
    <property type="entry name" value="DNA Methylase, subunit A, domain 2"/>
    <property type="match status" value="1"/>
</dbReference>
<feature type="region of interest" description="Disordered" evidence="6">
    <location>
        <begin position="736"/>
        <end position="775"/>
    </location>
</feature>
<dbReference type="PROSITE" id="PS00095">
    <property type="entry name" value="C5_MTASE_2"/>
    <property type="match status" value="1"/>
</dbReference>
<protein>
    <recommendedName>
        <fullName evidence="1">DNA (cytosine-5-)-methyltransferase</fullName>
        <ecNumber evidence="1">2.1.1.37</ecNumber>
    </recommendedName>
</protein>
<dbReference type="GO" id="GO:0044027">
    <property type="term" value="P:negative regulation of gene expression via chromosomal CpG island methylation"/>
    <property type="evidence" value="ECO:0007669"/>
    <property type="project" value="TreeGrafter"/>
</dbReference>
<feature type="region of interest" description="Disordered" evidence="6">
    <location>
        <begin position="170"/>
        <end position="191"/>
    </location>
</feature>
<evidence type="ECO:0000313" key="8">
    <source>
        <dbReference type="Proteomes" id="UP000650467"/>
    </source>
</evidence>
<evidence type="ECO:0000256" key="4">
    <source>
        <dbReference type="ARBA" id="ARBA00022691"/>
    </source>
</evidence>
<proteinExistence type="inferred from homology"/>
<dbReference type="PRINTS" id="PR00105">
    <property type="entry name" value="C5METTRFRASE"/>
</dbReference>
<dbReference type="SUPFAM" id="SSF53335">
    <property type="entry name" value="S-adenosyl-L-methionine-dependent methyltransferases"/>
    <property type="match status" value="1"/>
</dbReference>
<dbReference type="GO" id="GO:0005634">
    <property type="term" value="C:nucleus"/>
    <property type="evidence" value="ECO:0007669"/>
    <property type="project" value="TreeGrafter"/>
</dbReference>
<dbReference type="InterPro" id="IPR018117">
    <property type="entry name" value="C5_DNA_meth_AS"/>
</dbReference>
<dbReference type="Gene3D" id="2.30.30.490">
    <property type="match status" value="1"/>
</dbReference>
<name>A0A835SL71_CHLIN</name>
<dbReference type="PROSITE" id="PS00094">
    <property type="entry name" value="C5_MTASE_1"/>
    <property type="match status" value="1"/>
</dbReference>
<feature type="compositionally biased region" description="Low complexity" evidence="6">
    <location>
        <begin position="748"/>
        <end position="774"/>
    </location>
</feature>
<evidence type="ECO:0000256" key="1">
    <source>
        <dbReference type="ARBA" id="ARBA00011975"/>
    </source>
</evidence>
<comment type="similarity">
    <text evidence="5">Belongs to the class I-like SAM-binding methyltransferase superfamily. C5-methyltransferase family.</text>
</comment>
<dbReference type="InterPro" id="IPR029063">
    <property type="entry name" value="SAM-dependent_MTases_sf"/>
</dbReference>
<keyword evidence="4 5" id="KW-0949">S-adenosyl-L-methionine</keyword>
<feature type="region of interest" description="Disordered" evidence="6">
    <location>
        <begin position="1200"/>
        <end position="1228"/>
    </location>
</feature>
<feature type="compositionally biased region" description="Gly residues" evidence="6">
    <location>
        <begin position="292"/>
        <end position="303"/>
    </location>
</feature>
<comment type="caution">
    <text evidence="7">The sequence shown here is derived from an EMBL/GenBank/DDBJ whole genome shotgun (WGS) entry which is preliminary data.</text>
</comment>
<feature type="active site" evidence="5">
    <location>
        <position position="788"/>
    </location>
</feature>
<sequence>MVVLCTSGGQVQLMTPQEYQVARSVRSGGQRKAGRAGQQAPHQASSLPPPLPMTHTPARGPTGSPTSPTSRAAASRGTSYSSSSGGGDAAATAANPVAYAAVAGGAFPEEVIMPGTRTDLVDHVWREYFQGHGVLRLPVEAGPDRRDTHASSAGFTAHREVILHGEWQLRRQPAAEDSGGGGDGGGGGGEQQVTWTATRCWRFSEPLRPGALLRLPGGGVGGADRFYLVQCILVTTGSPGSGDSSGSSGPQEPVVQLRLLLHGRDTVLEDAAAEHELFLLDTSAAAADQGGSAPGGGRGGTIGTSGSFDKHLSSTDQSSDEARWAARLRPEETLVSLPLRALDQAEVLKAKDLSGRPCDHTHSLANAQADLKLQRSSARAVAAGLPPTYAYRHVYCPHQGLFRPLRLEKLQLGQWIEPQQLRQAAATAAAAGSGEVGPRLHCMDAAAAAAPLPDGSGFTLAGSTYQVGEFMYVDAAAAGGQQGGPWAVVQLAGVAQPEELPSAPGGGGGGAKGAKGGKRVPQLLKLQVRRFLRPEDVCGDLAYAADWWDLCAPAPRSSLMQLPVTAVAGKCAVVVAGARAGLEASVAAGPALPGVRALDTFQVVGTALPPGWAAAEAVDVAGEEADRWATDWAAAASSAVASAQRRDQSAAAAASSPPVRPLATLDIFAGCGGLSEGLHQSGVSSTLWAVEFEPDAAKAYQENNPQTAVLVGDCNTLLQEAMARAGQAKYCVVARGRDTDPEEEEGAPGKATPRPAAAGAAAGAGPGSAPRRLPLPGQVELLVGGPPCQGFSGLNKHRGDGSSLQKNSLVGSYLSYCDFYRPRYFVLENVMGFVAYLTVKPPDHKSAGASDQASEEEGPQPVNYFKLALRTLLDMGYQVRFGALNAGNHGVPQSRKRVFIIAALPQETLPTWPRPMHSFQAASEGGHSREGQQDQPLIPVPGGRYFANGAGKRLAGTPLRAVTVRDAIGNLPPIAPGSIGDPAVPLPLPESALQRRLALPVAAVGTCAETGSVSSQLLHHVVLRVLCTVQAKTASIVPPGADLTAVERNMKDIADGALLAGADLGAAGELGAFIAATGLPLEQYVKRWEEVSSSLPYLIKRRAKRNEATDKRLKERAGVYGRLRPDSYFRTATTKAGVDGWSLHPDMAQQRMVSVRELARSQGFPDRHVFGGRTVKCYRQVGNAVPPPVALALGLQLRQALQQQEGPQGHEGEEEEWHEASDDEEAQG</sequence>